<feature type="signal peptide" evidence="2">
    <location>
        <begin position="1"/>
        <end position="21"/>
    </location>
</feature>
<evidence type="ECO:0000256" key="1">
    <source>
        <dbReference type="SAM" id="MobiDB-lite"/>
    </source>
</evidence>
<dbReference type="PATRIC" id="fig|1156395.6.peg.1177"/>
<dbReference type="AlphaFoldDB" id="A0A1B9F6F2"/>
<feature type="region of interest" description="Disordered" evidence="1">
    <location>
        <begin position="140"/>
        <end position="190"/>
    </location>
</feature>
<evidence type="ECO:0000256" key="2">
    <source>
        <dbReference type="SAM" id="SignalP"/>
    </source>
</evidence>
<feature type="chain" id="PRO_5008626192" evidence="2">
    <location>
        <begin position="22"/>
        <end position="669"/>
    </location>
</feature>
<dbReference type="Gene3D" id="1.10.1130.10">
    <property type="entry name" value="Flavocytochrome C3, Chain A"/>
    <property type="match status" value="2"/>
</dbReference>
<dbReference type="STRING" id="1156395.DBT_1161"/>
<dbReference type="CDD" id="cd08168">
    <property type="entry name" value="Cytochrom_C3"/>
    <property type="match status" value="1"/>
</dbReference>
<dbReference type="InterPro" id="IPR036280">
    <property type="entry name" value="Multihaem_cyt_sf"/>
</dbReference>
<dbReference type="EMBL" id="MAGO01000005">
    <property type="protein sequence ID" value="OCC15414.1"/>
    <property type="molecule type" value="Genomic_DNA"/>
</dbReference>
<protein>
    <submittedName>
        <fullName evidence="4">Octaheme c-type cytochrome, tetrathionate reductase family</fullName>
    </submittedName>
</protein>
<proteinExistence type="predicted"/>
<reference evidence="4 5" key="1">
    <citation type="submission" date="2016-06" db="EMBL/GenBank/DDBJ databases">
        <title>Respiratory ammonification of nitrate coupled to the oxidation of elemental sulfur in deep-sea autotrophic thermophilic bacteria.</title>
        <authorList>
            <person name="Slobodkina G.B."/>
            <person name="Mardanov A.V."/>
            <person name="Ravin N.V."/>
            <person name="Frolova A.A."/>
            <person name="Viryasiv M.B."/>
            <person name="Chernyh N.A."/>
            <person name="Bonch-Osmolovskaya E.A."/>
            <person name="Slobodkin A.I."/>
        </authorList>
    </citation>
    <scope>NUCLEOTIDE SEQUENCE [LARGE SCALE GENOMIC DNA]</scope>
    <source>
        <strain evidence="4 5">S69</strain>
    </source>
</reference>
<sequence length="669" mass="73969">MKQKFLLLVLLILFGATAGQAAWANVAINFTTDKDSYTKGEVVQVILELTNDQNKALFIDEAKIVLKDPNNKKRAKFKIKEETENVFSFAYKIKEDDPEGTWSVRLKLKAEVGKEDGDEEDEKEEEKKFKSRITFTVNSRTSNQDVVNDNSQPQADTGSGSDVGQTPQEPTSSTGNNTQTNTATNTGGVGVTGSHDFITAWNGTSTCIGCHLDKAEEVHSSVHYQWLGDAVNVVNGPNVQGKLDVGVNSYCINILGNWNGCNKCHIGLGQRPDPNPTQAQLENIDCLICHQKEYKRINVNGTYVPDSSKMNISILEAAQTVHLPERENCLQCHAFGGGGDNFKRGDMPFALSNTSDREFDVHMSTTGANLKCQDCHITQNHKIAGRGSDLRPTELDMPVECGNCHTPQANGTGHDPTINRHIARVACQTCHIPEYARDAKDTPASEKTEAFRNWLEPHQTPSGAIHPTPTMAGNLMPVYKWWNKTSYAYTLFENVIYDPETGKIPTSMPNGSPNESGAKIYPFKYKTALQPFAPAQNKLIALDTSIYFQTGDADLATKAGLKNMGLSENEPYEWVETETFQLITHEVPPKQFALNCTDCHGSTARMDLQGKLGYAPKADSRTLCTQCHGYKDPANISFYALHDKHVASKKYDCSWCHSFSRPERGLKAN</sequence>
<name>A0A1B9F6F2_9BACT</name>
<dbReference type="InterPro" id="IPR024673">
    <property type="entry name" value="Octahem_Cyt_c"/>
</dbReference>
<evidence type="ECO:0000313" key="5">
    <source>
        <dbReference type="Proteomes" id="UP000093080"/>
    </source>
</evidence>
<dbReference type="RefSeq" id="WP_067617463.1">
    <property type="nucleotide sequence ID" value="NZ_MAGO01000005.1"/>
</dbReference>
<comment type="caution">
    <text evidence="4">The sequence shown here is derived from an EMBL/GenBank/DDBJ whole genome shotgun (WGS) entry which is preliminary data.</text>
</comment>
<keyword evidence="2" id="KW-0732">Signal</keyword>
<dbReference type="Gene3D" id="2.60.40.1930">
    <property type="match status" value="1"/>
</dbReference>
<feature type="domain" description="Macroglobulin" evidence="3">
    <location>
        <begin position="30"/>
        <end position="114"/>
    </location>
</feature>
<dbReference type="SUPFAM" id="SSF48695">
    <property type="entry name" value="Multiheme cytochromes"/>
    <property type="match status" value="2"/>
</dbReference>
<dbReference type="Pfam" id="PF01835">
    <property type="entry name" value="MG2"/>
    <property type="match status" value="1"/>
</dbReference>
<feature type="compositionally biased region" description="Low complexity" evidence="1">
    <location>
        <begin position="171"/>
        <end position="186"/>
    </location>
</feature>
<dbReference type="Proteomes" id="UP000093080">
    <property type="component" value="Unassembled WGS sequence"/>
</dbReference>
<dbReference type="InterPro" id="IPR002890">
    <property type="entry name" value="MG2"/>
</dbReference>
<dbReference type="GO" id="GO:0004866">
    <property type="term" value="F:endopeptidase inhibitor activity"/>
    <property type="evidence" value="ECO:0007669"/>
    <property type="project" value="InterPro"/>
</dbReference>
<dbReference type="OrthoDB" id="9788513at2"/>
<keyword evidence="5" id="KW-1185">Reference proteome</keyword>
<evidence type="ECO:0000259" key="3">
    <source>
        <dbReference type="Pfam" id="PF01835"/>
    </source>
</evidence>
<dbReference type="Pfam" id="PF11783">
    <property type="entry name" value="Cytochrome_cB"/>
    <property type="match status" value="1"/>
</dbReference>
<gene>
    <name evidence="4" type="ORF">DBT_1161</name>
</gene>
<evidence type="ECO:0000313" key="4">
    <source>
        <dbReference type="EMBL" id="OCC15414.1"/>
    </source>
</evidence>
<organism evidence="4 5">
    <name type="scientific">Dissulfuribacter thermophilus</name>
    <dbReference type="NCBI Taxonomy" id="1156395"/>
    <lineage>
        <taxon>Bacteria</taxon>
        <taxon>Pseudomonadati</taxon>
        <taxon>Thermodesulfobacteriota</taxon>
        <taxon>Dissulfuribacteria</taxon>
        <taxon>Dissulfuribacterales</taxon>
        <taxon>Dissulfuribacteraceae</taxon>
        <taxon>Dissulfuribacter</taxon>
    </lineage>
</organism>
<feature type="compositionally biased region" description="Polar residues" evidence="1">
    <location>
        <begin position="140"/>
        <end position="170"/>
    </location>
</feature>
<accession>A0A1B9F6F2</accession>